<keyword evidence="6 9" id="KW-1133">Transmembrane helix</keyword>
<comment type="similarity">
    <text evidence="2">Belongs to the AzlC family.</text>
</comment>
<dbReference type="AlphaFoldDB" id="A0A919FYM6"/>
<dbReference type="InterPro" id="IPR011606">
    <property type="entry name" value="Brnchd-chn_aa_trnsp_permease"/>
</dbReference>
<proteinExistence type="inferred from homology"/>
<reference evidence="10" key="1">
    <citation type="journal article" date="2014" name="Int. J. Syst. Evol. Microbiol.">
        <title>Complete genome sequence of Corynebacterium casei LMG S-19264T (=DSM 44701T), isolated from a smear-ripened cheese.</title>
        <authorList>
            <consortium name="US DOE Joint Genome Institute (JGI-PGF)"/>
            <person name="Walter F."/>
            <person name="Albersmeier A."/>
            <person name="Kalinowski J."/>
            <person name="Ruckert C."/>
        </authorList>
    </citation>
    <scope>NUCLEOTIDE SEQUENCE</scope>
    <source>
        <strain evidence="10">JCM 4646</strain>
    </source>
</reference>
<comment type="caution">
    <text evidence="10">The sequence shown here is derived from an EMBL/GenBank/DDBJ whole genome shotgun (WGS) entry which is preliminary data.</text>
</comment>
<evidence type="ECO:0000256" key="9">
    <source>
        <dbReference type="SAM" id="Phobius"/>
    </source>
</evidence>
<feature type="transmembrane region" description="Helical" evidence="9">
    <location>
        <begin position="173"/>
        <end position="191"/>
    </location>
</feature>
<dbReference type="PANTHER" id="PTHR34979">
    <property type="entry name" value="INNER MEMBRANE PROTEIN YGAZ"/>
    <property type="match status" value="1"/>
</dbReference>
<dbReference type="Pfam" id="PF03591">
    <property type="entry name" value="AzlC"/>
    <property type="match status" value="1"/>
</dbReference>
<feature type="transmembrane region" description="Helical" evidence="9">
    <location>
        <begin position="203"/>
        <end position="235"/>
    </location>
</feature>
<evidence type="ECO:0000256" key="6">
    <source>
        <dbReference type="ARBA" id="ARBA00022989"/>
    </source>
</evidence>
<evidence type="ECO:0000256" key="5">
    <source>
        <dbReference type="ARBA" id="ARBA00022692"/>
    </source>
</evidence>
<dbReference type="PANTHER" id="PTHR34979:SF1">
    <property type="entry name" value="INNER MEMBRANE PROTEIN YGAZ"/>
    <property type="match status" value="1"/>
</dbReference>
<dbReference type="Proteomes" id="UP000617734">
    <property type="component" value="Unassembled WGS sequence"/>
</dbReference>
<evidence type="ECO:0000256" key="7">
    <source>
        <dbReference type="ARBA" id="ARBA00023136"/>
    </source>
</evidence>
<name>A0A919FYM6_9ACTN</name>
<evidence type="ECO:0000256" key="8">
    <source>
        <dbReference type="SAM" id="MobiDB-lite"/>
    </source>
</evidence>
<accession>A0A919FYM6</accession>
<gene>
    <name evidence="10" type="ORF">GCM10018781_40660</name>
</gene>
<organism evidence="10 11">
    <name type="scientific">Kitasatospora indigofera</name>
    <dbReference type="NCBI Taxonomy" id="67307"/>
    <lineage>
        <taxon>Bacteria</taxon>
        <taxon>Bacillati</taxon>
        <taxon>Actinomycetota</taxon>
        <taxon>Actinomycetes</taxon>
        <taxon>Kitasatosporales</taxon>
        <taxon>Streptomycetaceae</taxon>
        <taxon>Kitasatospora</taxon>
    </lineage>
</organism>
<comment type="subcellular location">
    <subcellularLocation>
        <location evidence="1">Cell membrane</location>
        <topology evidence="1">Multi-pass membrane protein</topology>
    </subcellularLocation>
</comment>
<dbReference type="RefSeq" id="WP_190212305.1">
    <property type="nucleotide sequence ID" value="NZ_BNBO01000022.1"/>
</dbReference>
<feature type="transmembrane region" description="Helical" evidence="9">
    <location>
        <begin position="73"/>
        <end position="95"/>
    </location>
</feature>
<dbReference type="GO" id="GO:0005886">
    <property type="term" value="C:plasma membrane"/>
    <property type="evidence" value="ECO:0007669"/>
    <property type="project" value="UniProtKB-SubCell"/>
</dbReference>
<keyword evidence="4" id="KW-1003">Cell membrane</keyword>
<evidence type="ECO:0000256" key="3">
    <source>
        <dbReference type="ARBA" id="ARBA00022448"/>
    </source>
</evidence>
<evidence type="ECO:0000313" key="10">
    <source>
        <dbReference type="EMBL" id="GHH74299.1"/>
    </source>
</evidence>
<sequence length="270" mass="26643">MSVEQDLPAVGEAPAGPAPARKATAAVVRDSLGIGLTVGVSGLAFGVAGSAAHLSVWQTCALSLLVFTGASQFALVSALAAGAALPAAVLGALFLGARNAFYGLRLGPRLELSRLTRPFAAHLMIDETAAVALTQPDRRTARLGFAVTGISLFATWNLCTLAGALGADALGDPAVYGLDAAGPAVFLALLAPRLREGATELKVAAVGAVLALAATVVLPTGVPVLLSIAAVPIVLAVGRTREGDAGDGPDGPAGDGLATTAGRAGKEDLG</sequence>
<protein>
    <submittedName>
        <fullName evidence="10">Branched-chain amino acid ABC transporter permease</fullName>
    </submittedName>
</protein>
<evidence type="ECO:0000256" key="4">
    <source>
        <dbReference type="ARBA" id="ARBA00022475"/>
    </source>
</evidence>
<keyword evidence="3" id="KW-0813">Transport</keyword>
<feature type="transmembrane region" description="Helical" evidence="9">
    <location>
        <begin position="143"/>
        <end position="167"/>
    </location>
</feature>
<dbReference type="GeneID" id="95354469"/>
<evidence type="ECO:0000256" key="1">
    <source>
        <dbReference type="ARBA" id="ARBA00004651"/>
    </source>
</evidence>
<dbReference type="EMBL" id="BNBO01000022">
    <property type="protein sequence ID" value="GHH74299.1"/>
    <property type="molecule type" value="Genomic_DNA"/>
</dbReference>
<feature type="transmembrane region" description="Helical" evidence="9">
    <location>
        <begin position="31"/>
        <end position="53"/>
    </location>
</feature>
<keyword evidence="7 9" id="KW-0472">Membrane</keyword>
<feature type="region of interest" description="Disordered" evidence="8">
    <location>
        <begin position="242"/>
        <end position="270"/>
    </location>
</feature>
<evidence type="ECO:0000313" key="11">
    <source>
        <dbReference type="Proteomes" id="UP000617734"/>
    </source>
</evidence>
<reference evidence="10" key="2">
    <citation type="submission" date="2020-09" db="EMBL/GenBank/DDBJ databases">
        <authorList>
            <person name="Sun Q."/>
            <person name="Ohkuma M."/>
        </authorList>
    </citation>
    <scope>NUCLEOTIDE SEQUENCE</scope>
    <source>
        <strain evidence="10">JCM 4646</strain>
    </source>
</reference>
<keyword evidence="5 9" id="KW-0812">Transmembrane</keyword>
<dbReference type="GO" id="GO:1903785">
    <property type="term" value="P:L-valine transmembrane transport"/>
    <property type="evidence" value="ECO:0007669"/>
    <property type="project" value="TreeGrafter"/>
</dbReference>
<keyword evidence="11" id="KW-1185">Reference proteome</keyword>
<evidence type="ECO:0000256" key="2">
    <source>
        <dbReference type="ARBA" id="ARBA00010735"/>
    </source>
</evidence>